<gene>
    <name evidence="2" type="ORF">SAMN05660862_3591</name>
</gene>
<protein>
    <recommendedName>
        <fullName evidence="4">CarboxypepD_reg-like domain-containing protein</fullName>
    </recommendedName>
</protein>
<sequence length="241" mass="27599">MYGRKNKYMRIKNYMYQVGLCLFISVLTNLSAQVQAQEVKGIVHELESSQRVKDVKVKNLRTKEETKTDSQGNFTIGGQLNDYLTFTQIGYNVDTAFIYAGGVQRIYLTRDNKSIIIDEVVVSRLTDSRLIAEIEQAQNQGKVTEASQTRGGLRLSPSRLFGKKGKQARKNLDLLLAEQNKRKVDRLFSDQTILSVVPLNDTELPLFREQFRPTLEFIQTASPEDVRIYILDSYSKFKSKK</sequence>
<evidence type="ECO:0000313" key="2">
    <source>
        <dbReference type="EMBL" id="SMG48798.1"/>
    </source>
</evidence>
<evidence type="ECO:0000313" key="3">
    <source>
        <dbReference type="Proteomes" id="UP000192980"/>
    </source>
</evidence>
<dbReference type="AlphaFoldDB" id="A0A1X7L4M2"/>
<name>A0A1X7L4M2_9SPHI</name>
<dbReference type="STRING" id="561061.SAMN05660862_3591"/>
<keyword evidence="3" id="KW-1185">Reference proteome</keyword>
<feature type="signal peptide" evidence="1">
    <location>
        <begin position="1"/>
        <end position="36"/>
    </location>
</feature>
<evidence type="ECO:0008006" key="4">
    <source>
        <dbReference type="Google" id="ProtNLM"/>
    </source>
</evidence>
<evidence type="ECO:0000256" key="1">
    <source>
        <dbReference type="SAM" id="SignalP"/>
    </source>
</evidence>
<accession>A0A1X7L4M2</accession>
<keyword evidence="1" id="KW-0732">Signal</keyword>
<organism evidence="2 3">
    <name type="scientific">Sphingobacterium psychroaquaticum</name>
    <dbReference type="NCBI Taxonomy" id="561061"/>
    <lineage>
        <taxon>Bacteria</taxon>
        <taxon>Pseudomonadati</taxon>
        <taxon>Bacteroidota</taxon>
        <taxon>Sphingobacteriia</taxon>
        <taxon>Sphingobacteriales</taxon>
        <taxon>Sphingobacteriaceae</taxon>
        <taxon>Sphingobacterium</taxon>
    </lineage>
</organism>
<dbReference type="Proteomes" id="UP000192980">
    <property type="component" value="Unassembled WGS sequence"/>
</dbReference>
<dbReference type="SUPFAM" id="SSF49464">
    <property type="entry name" value="Carboxypeptidase regulatory domain-like"/>
    <property type="match status" value="1"/>
</dbReference>
<dbReference type="InterPro" id="IPR008969">
    <property type="entry name" value="CarboxyPept-like_regulatory"/>
</dbReference>
<reference evidence="2 3" key="1">
    <citation type="submission" date="2017-04" db="EMBL/GenBank/DDBJ databases">
        <authorList>
            <person name="Afonso C.L."/>
            <person name="Miller P.J."/>
            <person name="Scott M.A."/>
            <person name="Spackman E."/>
            <person name="Goraichik I."/>
            <person name="Dimitrov K.M."/>
            <person name="Suarez D.L."/>
            <person name="Swayne D.E."/>
        </authorList>
    </citation>
    <scope>NUCLEOTIDE SEQUENCE [LARGE SCALE GENOMIC DNA]</scope>
    <source>
        <strain evidence="2 3">DSM 22418</strain>
    </source>
</reference>
<feature type="chain" id="PRO_5013344575" description="CarboxypepD_reg-like domain-containing protein" evidence="1">
    <location>
        <begin position="37"/>
        <end position="241"/>
    </location>
</feature>
<proteinExistence type="predicted"/>
<dbReference type="EMBL" id="FXAU01000008">
    <property type="protein sequence ID" value="SMG48798.1"/>
    <property type="molecule type" value="Genomic_DNA"/>
</dbReference>